<dbReference type="InterPro" id="IPR013980">
    <property type="entry name" value="MANSC_dom"/>
</dbReference>
<dbReference type="Proteomes" id="UP000594262">
    <property type="component" value="Unplaced"/>
</dbReference>
<dbReference type="RefSeq" id="XP_066910253.1">
    <property type="nucleotide sequence ID" value="XM_067054152.1"/>
</dbReference>
<dbReference type="AlphaFoldDB" id="A0A7M5UZD6"/>
<evidence type="ECO:0000256" key="8">
    <source>
        <dbReference type="SAM" id="SignalP"/>
    </source>
</evidence>
<dbReference type="Pfam" id="PF07502">
    <property type="entry name" value="MANEC"/>
    <property type="match status" value="1"/>
</dbReference>
<feature type="transmembrane region" description="Helical" evidence="7">
    <location>
        <begin position="288"/>
        <end position="311"/>
    </location>
</feature>
<proteinExistence type="predicted"/>
<evidence type="ECO:0000256" key="1">
    <source>
        <dbReference type="ARBA" id="ARBA00004479"/>
    </source>
</evidence>
<evidence type="ECO:0000256" key="3">
    <source>
        <dbReference type="ARBA" id="ARBA00022729"/>
    </source>
</evidence>
<dbReference type="GeneID" id="136797566"/>
<evidence type="ECO:0000313" key="11">
    <source>
        <dbReference type="Proteomes" id="UP000594262"/>
    </source>
</evidence>
<feature type="chain" id="PRO_5029854859" description="MANSC domain-containing protein" evidence="8">
    <location>
        <begin position="21"/>
        <end position="336"/>
    </location>
</feature>
<dbReference type="GO" id="GO:0016020">
    <property type="term" value="C:membrane"/>
    <property type="evidence" value="ECO:0007669"/>
    <property type="project" value="UniProtKB-SubCell"/>
</dbReference>
<sequence length="336" mass="37337">MEALINILIILTLYCYLLLAQECPQPKVRKRTIIRSSDSIRNGADPIGQFSVVSARECYQKCCDKELCDVAVMHYKQHYTDDGREVMDKICYLFDCKNPSVCLFDAHSRYAIIEIPKLSRKTSPQKTDIQPTQPIGSTSTSNIIEQHHEEGCLPGVPVAMCSSNPCKDKICEQHTNAVCKPSYCGGCFATFYDAEGNQLTCSVLKKEEVIMASPDYEETPEDTLAAPGILKATTKPTGDDPYFNGERRTWVDGKKPGNLINATSDGKKHALDDNGITEEKVIVVNNTFMSVPLLIALCICLLLIVGLIYRFKFAARGKPKKVPVDDGDYLINGMYL</sequence>
<dbReference type="SMART" id="SM00765">
    <property type="entry name" value="MANEC"/>
    <property type="match status" value="1"/>
</dbReference>
<evidence type="ECO:0000256" key="5">
    <source>
        <dbReference type="ARBA" id="ARBA00023136"/>
    </source>
</evidence>
<evidence type="ECO:0000256" key="4">
    <source>
        <dbReference type="ARBA" id="ARBA00022989"/>
    </source>
</evidence>
<evidence type="ECO:0000256" key="2">
    <source>
        <dbReference type="ARBA" id="ARBA00022692"/>
    </source>
</evidence>
<organism evidence="10 11">
    <name type="scientific">Clytia hemisphaerica</name>
    <dbReference type="NCBI Taxonomy" id="252671"/>
    <lineage>
        <taxon>Eukaryota</taxon>
        <taxon>Metazoa</taxon>
        <taxon>Cnidaria</taxon>
        <taxon>Hydrozoa</taxon>
        <taxon>Hydroidolina</taxon>
        <taxon>Leptothecata</taxon>
        <taxon>Obeliida</taxon>
        <taxon>Clytiidae</taxon>
        <taxon>Clytia</taxon>
    </lineage>
</organism>
<comment type="subcellular location">
    <subcellularLocation>
        <location evidence="1">Membrane</location>
        <topology evidence="1">Single-pass type I membrane protein</topology>
    </subcellularLocation>
</comment>
<evidence type="ECO:0000256" key="6">
    <source>
        <dbReference type="ARBA" id="ARBA00023180"/>
    </source>
</evidence>
<feature type="signal peptide" evidence="8">
    <location>
        <begin position="1"/>
        <end position="20"/>
    </location>
</feature>
<evidence type="ECO:0000256" key="7">
    <source>
        <dbReference type="SAM" id="Phobius"/>
    </source>
</evidence>
<dbReference type="PANTHER" id="PTHR46876">
    <property type="entry name" value="LOW-DENSITY LIPOPROTEIN RECEPTOR-RELATED PROTEIN 11"/>
    <property type="match status" value="1"/>
</dbReference>
<dbReference type="InterPro" id="IPR011106">
    <property type="entry name" value="MANSC_N"/>
</dbReference>
<keyword evidence="3 8" id="KW-0732">Signal</keyword>
<protein>
    <recommendedName>
        <fullName evidence="9">MANSC domain-containing protein</fullName>
    </recommendedName>
</protein>
<dbReference type="PROSITE" id="PS50986">
    <property type="entry name" value="MANSC"/>
    <property type="match status" value="1"/>
</dbReference>
<reference evidence="10" key="1">
    <citation type="submission" date="2021-01" db="UniProtKB">
        <authorList>
            <consortium name="EnsemblMetazoa"/>
        </authorList>
    </citation>
    <scope>IDENTIFICATION</scope>
</reference>
<name>A0A7M5UZD6_9CNID</name>
<evidence type="ECO:0000313" key="10">
    <source>
        <dbReference type="EnsemblMetazoa" id="CLYHEMP003750.1"/>
    </source>
</evidence>
<evidence type="ECO:0000259" key="9">
    <source>
        <dbReference type="PROSITE" id="PS50986"/>
    </source>
</evidence>
<dbReference type="PANTHER" id="PTHR46876:SF1">
    <property type="entry name" value="LOW-DENSITY LIPOPROTEIN RECEPTOR-RELATED PROTEIN 11"/>
    <property type="match status" value="1"/>
</dbReference>
<feature type="domain" description="MANSC" evidence="9">
    <location>
        <begin position="28"/>
        <end position="113"/>
    </location>
</feature>
<keyword evidence="11" id="KW-1185">Reference proteome</keyword>
<keyword evidence="2 7" id="KW-0812">Transmembrane</keyword>
<keyword evidence="4 7" id="KW-1133">Transmembrane helix</keyword>
<dbReference type="OrthoDB" id="10037294at2759"/>
<keyword evidence="5 7" id="KW-0472">Membrane</keyword>
<dbReference type="EnsemblMetazoa" id="CLYHEMT003750.1">
    <property type="protein sequence ID" value="CLYHEMP003750.1"/>
    <property type="gene ID" value="CLYHEMG003750"/>
</dbReference>
<keyword evidence="6" id="KW-0325">Glycoprotein</keyword>
<accession>A0A7M5UZD6</accession>